<evidence type="ECO:0000313" key="2">
    <source>
        <dbReference type="EMBL" id="TDQ70244.1"/>
    </source>
</evidence>
<evidence type="ECO:0000313" key="3">
    <source>
        <dbReference type="Proteomes" id="UP000294855"/>
    </source>
</evidence>
<proteinExistence type="predicted"/>
<evidence type="ECO:0000256" key="1">
    <source>
        <dbReference type="SAM" id="Phobius"/>
    </source>
</evidence>
<dbReference type="Proteomes" id="UP000294855">
    <property type="component" value="Unassembled WGS sequence"/>
</dbReference>
<accession>A0A484F882</accession>
<protein>
    <recommendedName>
        <fullName evidence="4">CcmD family protein</fullName>
    </recommendedName>
</protein>
<feature type="transmembrane region" description="Helical" evidence="1">
    <location>
        <begin position="52"/>
        <end position="71"/>
    </location>
</feature>
<dbReference type="EMBL" id="SNYS01000006">
    <property type="protein sequence ID" value="TDQ70244.1"/>
    <property type="molecule type" value="Genomic_DNA"/>
</dbReference>
<gene>
    <name evidence="2" type="ORF">C7391_0586</name>
</gene>
<keyword evidence="1" id="KW-1133">Transmembrane helix</keyword>
<comment type="caution">
    <text evidence="2">The sequence shown here is derived from an EMBL/GenBank/DDBJ whole genome shotgun (WGS) entry which is preliminary data.</text>
</comment>
<keyword evidence="1" id="KW-0812">Transmembrane</keyword>
<keyword evidence="3" id="KW-1185">Reference proteome</keyword>
<organism evidence="2 3">
    <name type="scientific">Methanimicrococcus blatticola</name>
    <dbReference type="NCBI Taxonomy" id="91560"/>
    <lineage>
        <taxon>Archaea</taxon>
        <taxon>Methanobacteriati</taxon>
        <taxon>Methanobacteriota</taxon>
        <taxon>Stenosarchaea group</taxon>
        <taxon>Methanomicrobia</taxon>
        <taxon>Methanosarcinales</taxon>
        <taxon>Methanosarcinaceae</taxon>
        <taxon>Methanimicrococcus</taxon>
    </lineage>
</organism>
<evidence type="ECO:0008006" key="4">
    <source>
        <dbReference type="Google" id="ProtNLM"/>
    </source>
</evidence>
<dbReference type="RefSeq" id="WP_133517051.1">
    <property type="nucleotide sequence ID" value="NZ_SNYS01000006.1"/>
</dbReference>
<dbReference type="AlphaFoldDB" id="A0A484F882"/>
<keyword evidence="1" id="KW-0472">Membrane</keyword>
<reference evidence="2 3" key="1">
    <citation type="submission" date="2019-03" db="EMBL/GenBank/DDBJ databases">
        <title>Genomic Encyclopedia of Type Strains, Phase IV (KMG-IV): sequencing the most valuable type-strain genomes for metagenomic binning, comparative biology and taxonomic classification.</title>
        <authorList>
            <person name="Goeker M."/>
        </authorList>
    </citation>
    <scope>NUCLEOTIDE SEQUENCE [LARGE SCALE GENOMIC DNA]</scope>
    <source>
        <strain evidence="2 3">DSM 13328</strain>
    </source>
</reference>
<sequence>MNLKNIFLISMIYLSFIALSGTALGAEDDSDSSILSSFADDISDFADSHPQMYWILLIFLIAVAVYVYYIWHDYNRDDDFLVKKH</sequence>
<name>A0A484F882_9EURY</name>